<comment type="pathway">
    <text evidence="10">Cell wall biogenesis; peptidoglycan biosynthesis.</text>
</comment>
<dbReference type="InterPro" id="IPR006009">
    <property type="entry name" value="GlcNAc_MurG"/>
</dbReference>
<dbReference type="UniPathway" id="UPA00219"/>
<keyword evidence="9 10" id="KW-0961">Cell wall biogenesis/degradation</keyword>
<feature type="binding site" evidence="10">
    <location>
        <begin position="21"/>
        <end position="23"/>
    </location>
    <ligand>
        <name>UDP-N-acetyl-alpha-D-glucosamine</name>
        <dbReference type="ChEBI" id="CHEBI:57705"/>
    </ligand>
</feature>
<dbReference type="GO" id="GO:0051301">
    <property type="term" value="P:cell division"/>
    <property type="evidence" value="ECO:0007669"/>
    <property type="project" value="UniProtKB-KW"/>
</dbReference>
<evidence type="ECO:0000259" key="12">
    <source>
        <dbReference type="Pfam" id="PF04101"/>
    </source>
</evidence>
<feature type="binding site" evidence="10">
    <location>
        <position position="135"/>
    </location>
    <ligand>
        <name>UDP-N-acetyl-alpha-D-glucosamine</name>
        <dbReference type="ChEBI" id="CHEBI:57705"/>
    </ligand>
</feature>
<evidence type="ECO:0000256" key="6">
    <source>
        <dbReference type="ARBA" id="ARBA00022984"/>
    </source>
</evidence>
<dbReference type="RefSeq" id="WP_116679159.1">
    <property type="nucleotide sequence ID" value="NZ_QEKY01000006.1"/>
</dbReference>
<dbReference type="InterPro" id="IPR007235">
    <property type="entry name" value="Glyco_trans_28_C"/>
</dbReference>
<organism evidence="13 14">
    <name type="scientific">Porphyromonas loveana</name>
    <dbReference type="NCBI Taxonomy" id="1884669"/>
    <lineage>
        <taxon>Bacteria</taxon>
        <taxon>Pseudomonadati</taxon>
        <taxon>Bacteroidota</taxon>
        <taxon>Bacteroidia</taxon>
        <taxon>Bacteroidales</taxon>
        <taxon>Porphyromonadaceae</taxon>
        <taxon>Porphyromonas</taxon>
    </lineage>
</organism>
<dbReference type="SUPFAM" id="SSF53756">
    <property type="entry name" value="UDP-Glycosyltransferase/glycogen phosphorylase"/>
    <property type="match status" value="1"/>
</dbReference>
<proteinExistence type="inferred from homology"/>
<comment type="catalytic activity">
    <reaction evidence="10">
        <text>di-trans,octa-cis-undecaprenyl diphospho-N-acetyl-alpha-D-muramoyl-L-alanyl-D-glutamyl-meso-2,6-diaminopimeloyl-D-alanyl-D-alanine + UDP-N-acetyl-alpha-D-glucosamine = di-trans,octa-cis-undecaprenyl diphospho-[N-acetyl-alpha-D-glucosaminyl-(1-&gt;4)]-N-acetyl-alpha-D-muramoyl-L-alanyl-D-glutamyl-meso-2,6-diaminopimeloyl-D-alanyl-D-alanine + UDP + H(+)</text>
        <dbReference type="Rhea" id="RHEA:31227"/>
        <dbReference type="ChEBI" id="CHEBI:15378"/>
        <dbReference type="ChEBI" id="CHEBI:57705"/>
        <dbReference type="ChEBI" id="CHEBI:58223"/>
        <dbReference type="ChEBI" id="CHEBI:61387"/>
        <dbReference type="ChEBI" id="CHEBI:61388"/>
        <dbReference type="EC" id="2.4.1.227"/>
    </reaction>
</comment>
<dbReference type="OrthoDB" id="9808936at2"/>
<evidence type="ECO:0000259" key="11">
    <source>
        <dbReference type="Pfam" id="PF03033"/>
    </source>
</evidence>
<evidence type="ECO:0000256" key="8">
    <source>
        <dbReference type="ARBA" id="ARBA00023306"/>
    </source>
</evidence>
<name>A0A2U1FI27_9PORP</name>
<comment type="caution">
    <text evidence="13">The sequence shown here is derived from an EMBL/GenBank/DDBJ whole genome shotgun (WGS) entry which is preliminary data.</text>
</comment>
<dbReference type="GO" id="GO:0050511">
    <property type="term" value="F:undecaprenyldiphospho-muramoylpentapeptide beta-N-acetylglucosaminyltransferase activity"/>
    <property type="evidence" value="ECO:0007669"/>
    <property type="project" value="UniProtKB-UniRule"/>
</dbReference>
<evidence type="ECO:0000313" key="14">
    <source>
        <dbReference type="Proteomes" id="UP000245462"/>
    </source>
</evidence>
<dbReference type="GO" id="GO:0071555">
    <property type="term" value="P:cell wall organization"/>
    <property type="evidence" value="ECO:0007669"/>
    <property type="project" value="UniProtKB-KW"/>
</dbReference>
<dbReference type="GeneID" id="94550608"/>
<dbReference type="Pfam" id="PF03033">
    <property type="entry name" value="Glyco_transf_28"/>
    <property type="match status" value="1"/>
</dbReference>
<dbReference type="GO" id="GO:0008360">
    <property type="term" value="P:regulation of cell shape"/>
    <property type="evidence" value="ECO:0007669"/>
    <property type="project" value="UniProtKB-KW"/>
</dbReference>
<feature type="binding site" evidence="10">
    <location>
        <position position="176"/>
    </location>
    <ligand>
        <name>UDP-N-acetyl-alpha-D-glucosamine</name>
        <dbReference type="ChEBI" id="CHEBI:57705"/>
    </ligand>
</feature>
<keyword evidence="4 10" id="KW-0808">Transferase</keyword>
<dbReference type="PANTHER" id="PTHR21015:SF22">
    <property type="entry name" value="GLYCOSYLTRANSFERASE"/>
    <property type="match status" value="1"/>
</dbReference>
<dbReference type="Gene3D" id="3.40.50.2000">
    <property type="entry name" value="Glycogen Phosphorylase B"/>
    <property type="match status" value="2"/>
</dbReference>
<dbReference type="CDD" id="cd03785">
    <property type="entry name" value="GT28_MurG"/>
    <property type="match status" value="1"/>
</dbReference>
<feature type="binding site" evidence="10">
    <location>
        <position position="263"/>
    </location>
    <ligand>
        <name>UDP-N-acetyl-alpha-D-glucosamine</name>
        <dbReference type="ChEBI" id="CHEBI:57705"/>
    </ligand>
</feature>
<comment type="subcellular location">
    <subcellularLocation>
        <location evidence="10">Cell membrane</location>
        <topology evidence="10">Peripheral membrane protein</topology>
        <orientation evidence="10">Cytoplasmic side</orientation>
    </subcellularLocation>
</comment>
<dbReference type="Pfam" id="PF04101">
    <property type="entry name" value="Glyco_tran_28_C"/>
    <property type="match status" value="1"/>
</dbReference>
<dbReference type="Proteomes" id="UP000245462">
    <property type="component" value="Unassembled WGS sequence"/>
</dbReference>
<comment type="function">
    <text evidence="10">Cell wall formation. Catalyzes the transfer of a GlcNAc subunit on undecaprenyl-pyrophosphoryl-MurNAc-pentapeptide (lipid intermediate I) to form undecaprenyl-pyrophosphoryl-MurNAc-(pentapeptide)GlcNAc (lipid intermediate II).</text>
</comment>
<evidence type="ECO:0000256" key="7">
    <source>
        <dbReference type="ARBA" id="ARBA00023136"/>
    </source>
</evidence>
<dbReference type="GO" id="GO:0005975">
    <property type="term" value="P:carbohydrate metabolic process"/>
    <property type="evidence" value="ECO:0007669"/>
    <property type="project" value="InterPro"/>
</dbReference>
<feature type="domain" description="Glycosyltransferase family 28 N-terminal" evidence="11">
    <location>
        <begin position="14"/>
        <end position="152"/>
    </location>
</feature>
<evidence type="ECO:0000313" key="13">
    <source>
        <dbReference type="EMBL" id="PVZ11640.1"/>
    </source>
</evidence>
<evidence type="ECO:0000256" key="5">
    <source>
        <dbReference type="ARBA" id="ARBA00022960"/>
    </source>
</evidence>
<feature type="domain" description="Glycosyl transferase family 28 C-terminal" evidence="12">
    <location>
        <begin position="202"/>
        <end position="365"/>
    </location>
</feature>
<keyword evidence="3 10" id="KW-0328">Glycosyltransferase</keyword>
<dbReference type="PANTHER" id="PTHR21015">
    <property type="entry name" value="UDP-N-ACETYLGLUCOSAMINE--N-ACETYLMURAMYL-(PENTAPEPTIDE) PYROPHOSPHORYL-UNDECAPRENOL N-ACETYLGLUCOSAMINE TRANSFERASE 1"/>
    <property type="match status" value="1"/>
</dbReference>
<dbReference type="InterPro" id="IPR004276">
    <property type="entry name" value="GlycoTrans_28_N"/>
</dbReference>
<dbReference type="EC" id="2.4.1.227" evidence="10"/>
<evidence type="ECO:0000256" key="2">
    <source>
        <dbReference type="ARBA" id="ARBA00022618"/>
    </source>
</evidence>
<evidence type="ECO:0000256" key="9">
    <source>
        <dbReference type="ARBA" id="ARBA00023316"/>
    </source>
</evidence>
<accession>A0A2U1FI27</accession>
<comment type="similarity">
    <text evidence="10">Belongs to the glycosyltransferase 28 family. MurG subfamily.</text>
</comment>
<evidence type="ECO:0000256" key="4">
    <source>
        <dbReference type="ARBA" id="ARBA00022679"/>
    </source>
</evidence>
<keyword evidence="7 10" id="KW-0472">Membrane</keyword>
<keyword evidence="1 10" id="KW-1003">Cell membrane</keyword>
<feature type="binding site" evidence="10">
    <location>
        <position position="209"/>
    </location>
    <ligand>
        <name>UDP-N-acetyl-alpha-D-glucosamine</name>
        <dbReference type="ChEBI" id="CHEBI:57705"/>
    </ligand>
</feature>
<dbReference type="NCBIfam" id="TIGR01133">
    <property type="entry name" value="murG"/>
    <property type="match status" value="1"/>
</dbReference>
<keyword evidence="6 10" id="KW-0573">Peptidoglycan synthesis</keyword>
<evidence type="ECO:0000256" key="3">
    <source>
        <dbReference type="ARBA" id="ARBA00022676"/>
    </source>
</evidence>
<evidence type="ECO:0000256" key="10">
    <source>
        <dbReference type="HAMAP-Rule" id="MF_00033"/>
    </source>
</evidence>
<dbReference type="GO" id="GO:0009252">
    <property type="term" value="P:peptidoglycan biosynthetic process"/>
    <property type="evidence" value="ECO:0007669"/>
    <property type="project" value="UniProtKB-UniRule"/>
</dbReference>
<keyword evidence="8 10" id="KW-0131">Cell cycle</keyword>
<keyword evidence="14" id="KW-1185">Reference proteome</keyword>
<dbReference type="EMBL" id="QEKY01000006">
    <property type="protein sequence ID" value="PVZ11640.1"/>
    <property type="molecule type" value="Genomic_DNA"/>
</dbReference>
<dbReference type="GO" id="GO:0005886">
    <property type="term" value="C:plasma membrane"/>
    <property type="evidence" value="ECO:0007669"/>
    <property type="project" value="UniProtKB-SubCell"/>
</dbReference>
<evidence type="ECO:0000256" key="1">
    <source>
        <dbReference type="ARBA" id="ARBA00022475"/>
    </source>
</evidence>
<dbReference type="GO" id="GO:0051991">
    <property type="term" value="F:UDP-N-acetyl-D-glucosamine:N-acetylmuramoyl-L-alanyl-D-glutamyl-meso-2,6-diaminopimelyl-D-alanyl-D-alanine-diphosphoundecaprenol 4-beta-N-acetylglucosaminlytransferase activity"/>
    <property type="evidence" value="ECO:0007669"/>
    <property type="project" value="RHEA"/>
</dbReference>
<keyword evidence="2 10" id="KW-0132">Cell division</keyword>
<feature type="binding site" evidence="10">
    <location>
        <position position="308"/>
    </location>
    <ligand>
        <name>UDP-N-acetyl-alpha-D-glucosamine</name>
        <dbReference type="ChEBI" id="CHEBI:57705"/>
    </ligand>
</feature>
<protein>
    <recommendedName>
        <fullName evidence="10">UDP-N-acetylglucosamine--N-acetylmuramyl-(pentapeptide) pyrophosphoryl-undecaprenol N-acetylglucosamine transferase</fullName>
        <ecNumber evidence="10">2.4.1.227</ecNumber>
    </recommendedName>
    <alternativeName>
        <fullName evidence="10">Undecaprenyl-PP-MurNAc-pentapeptide-UDPGlcNAc GlcNAc transferase</fullName>
    </alternativeName>
</protein>
<comment type="caution">
    <text evidence="10">Lacks conserved residue(s) required for the propagation of feature annotation.</text>
</comment>
<dbReference type="HAMAP" id="MF_00033">
    <property type="entry name" value="MurG"/>
    <property type="match status" value="1"/>
</dbReference>
<keyword evidence="5 10" id="KW-0133">Cell shape</keyword>
<sequence length="379" mass="41691">MKDELSKLNIQPRFIISGGGTGGHIFPAVSIADALRRRYPQCEILFVGAEGRMEMERVPRAGYEIVGLPVRGIDRKNLLSNYKVGIALFRSMRLANKTIRNFRPDVVIGVGGYASGPILSKAHSFGIPTLVQEQNSYAGVTNKLLSRGTEKICVAYPEMERFFPAEKLVFTGNPIRPEIEFGRPERAEALRHFGFDQNEHPVVLVVGGSLGALTINNSITDKLGKWAESGVRLIWQTGKNYIETAKKAVEKYPSLKCYVNDFITRMDYAYSAADLVVSRAGACSISELCLLGKPTILVPSPNVAEDHQTKNALALSTRDAAVMIPDAKAGELLVNTALSLVRNPEELRSLSEQIRTLAKPQAADRIVDEIVKLVQKRKA</sequence>
<dbReference type="AlphaFoldDB" id="A0A2U1FI27"/>
<gene>
    <name evidence="10" type="primary">murG</name>
    <name evidence="13" type="ORF">C7382_106103</name>
</gene>
<reference evidence="13 14" key="1">
    <citation type="submission" date="2018-04" db="EMBL/GenBank/DDBJ databases">
        <title>Genomic Encyclopedia of Type Strains, Phase IV (KMG-IV): sequencing the most valuable type-strain genomes for metagenomic binning, comparative biology and taxonomic classification.</title>
        <authorList>
            <person name="Goeker M."/>
        </authorList>
    </citation>
    <scope>NUCLEOTIDE SEQUENCE [LARGE SCALE GENOMIC DNA]</scope>
    <source>
        <strain evidence="13 14">DSM 28520</strain>
    </source>
</reference>